<keyword evidence="1" id="KW-0472">Membrane</keyword>
<accession>A0A1I2W0U2</accession>
<dbReference type="AlphaFoldDB" id="A0A1I2W0U2"/>
<evidence type="ECO:0000313" key="2">
    <source>
        <dbReference type="EMBL" id="SFG93696.1"/>
    </source>
</evidence>
<keyword evidence="3" id="KW-1185">Reference proteome</keyword>
<keyword evidence="1" id="KW-0812">Transmembrane</keyword>
<name>A0A1I2W0U2_9BACT</name>
<sequence length="131" mass="15096">MNWLRKRGVIIWIALGAIGYITVELIIANDERITNYSLCNDEEAVRMEYWGSVVSRKFLNSKNHNYKTLEIVDSARSRTRTYRLILSNDKSGLYHYVSEGDSIVKQNGSLAAKVIHHTMEREFIIDLGCVE</sequence>
<dbReference type="STRING" id="1436961.SAMN05421739_104412"/>
<keyword evidence="1" id="KW-1133">Transmembrane helix</keyword>
<protein>
    <submittedName>
        <fullName evidence="2">Uncharacterized protein</fullName>
    </submittedName>
</protein>
<organism evidence="2 3">
    <name type="scientific">Pontibacter chinhatensis</name>
    <dbReference type="NCBI Taxonomy" id="1436961"/>
    <lineage>
        <taxon>Bacteria</taxon>
        <taxon>Pseudomonadati</taxon>
        <taxon>Bacteroidota</taxon>
        <taxon>Cytophagia</taxon>
        <taxon>Cytophagales</taxon>
        <taxon>Hymenobacteraceae</taxon>
        <taxon>Pontibacter</taxon>
    </lineage>
</organism>
<proteinExistence type="predicted"/>
<evidence type="ECO:0000313" key="3">
    <source>
        <dbReference type="Proteomes" id="UP000198724"/>
    </source>
</evidence>
<reference evidence="3" key="1">
    <citation type="submission" date="2016-10" db="EMBL/GenBank/DDBJ databases">
        <authorList>
            <person name="Varghese N."/>
            <person name="Submissions S."/>
        </authorList>
    </citation>
    <scope>NUCLEOTIDE SEQUENCE [LARGE SCALE GENOMIC DNA]</scope>
    <source>
        <strain evidence="3">LP51</strain>
    </source>
</reference>
<evidence type="ECO:0000256" key="1">
    <source>
        <dbReference type="SAM" id="Phobius"/>
    </source>
</evidence>
<dbReference type="EMBL" id="FOOT01000004">
    <property type="protein sequence ID" value="SFG93696.1"/>
    <property type="molecule type" value="Genomic_DNA"/>
</dbReference>
<gene>
    <name evidence="2" type="ORF">SAMN05421739_104412</name>
</gene>
<dbReference type="RefSeq" id="WP_092102627.1">
    <property type="nucleotide sequence ID" value="NZ_FOOT01000004.1"/>
</dbReference>
<feature type="transmembrane region" description="Helical" evidence="1">
    <location>
        <begin position="9"/>
        <end position="28"/>
    </location>
</feature>
<dbReference type="Proteomes" id="UP000198724">
    <property type="component" value="Unassembled WGS sequence"/>
</dbReference>